<evidence type="ECO:0000256" key="2">
    <source>
        <dbReference type="ARBA" id="ARBA00022525"/>
    </source>
</evidence>
<comment type="subcellular location">
    <subcellularLocation>
        <location evidence="1">Secreted</location>
    </subcellularLocation>
</comment>
<dbReference type="PROSITE" id="PS50234">
    <property type="entry name" value="VWFA"/>
    <property type="match status" value="1"/>
</dbReference>
<accession>A0A6L6XRY0</accession>
<reference evidence="7 8" key="1">
    <citation type="submission" date="2019-12" db="EMBL/GenBank/DDBJ databases">
        <authorList>
            <person name="Huq M.A."/>
        </authorList>
    </citation>
    <scope>NUCLEOTIDE SEQUENCE [LARGE SCALE GENOMIC DNA]</scope>
    <source>
        <strain evidence="7 8">MAH-18</strain>
    </source>
</reference>
<name>A0A6L6XRY0_9ACTN</name>
<dbReference type="CDD" id="cd00198">
    <property type="entry name" value="vWFA"/>
    <property type="match status" value="1"/>
</dbReference>
<dbReference type="Gene3D" id="3.40.50.410">
    <property type="entry name" value="von Willebrand factor, type A domain"/>
    <property type="match status" value="1"/>
</dbReference>
<comment type="caution">
    <text evidence="7">The sequence shown here is derived from an EMBL/GenBank/DDBJ whole genome shotgun (WGS) entry which is preliminary data.</text>
</comment>
<keyword evidence="3" id="KW-0732">Signal</keyword>
<feature type="region of interest" description="Disordered" evidence="5">
    <location>
        <begin position="1"/>
        <end position="26"/>
    </location>
</feature>
<organism evidence="7 8">
    <name type="scientific">Nocardioides agri</name>
    <dbReference type="NCBI Taxonomy" id="2682843"/>
    <lineage>
        <taxon>Bacteria</taxon>
        <taxon>Bacillati</taxon>
        <taxon>Actinomycetota</taxon>
        <taxon>Actinomycetes</taxon>
        <taxon>Propionibacteriales</taxon>
        <taxon>Nocardioidaceae</taxon>
        <taxon>Nocardioides</taxon>
    </lineage>
</organism>
<dbReference type="Pfam" id="PF02494">
    <property type="entry name" value="HYR"/>
    <property type="match status" value="1"/>
</dbReference>
<evidence type="ECO:0000256" key="5">
    <source>
        <dbReference type="SAM" id="MobiDB-lite"/>
    </source>
</evidence>
<evidence type="ECO:0000313" key="8">
    <source>
        <dbReference type="Proteomes" id="UP000473525"/>
    </source>
</evidence>
<evidence type="ECO:0000256" key="4">
    <source>
        <dbReference type="ARBA" id="ARBA00022737"/>
    </source>
</evidence>
<keyword evidence="4" id="KW-0677">Repeat</keyword>
<dbReference type="InterPro" id="IPR002035">
    <property type="entry name" value="VWF_A"/>
</dbReference>
<protein>
    <submittedName>
        <fullName evidence="7">HYR domain-containing protein</fullName>
    </submittedName>
</protein>
<keyword evidence="2" id="KW-0964">Secreted</keyword>
<dbReference type="PANTHER" id="PTHR47763">
    <property type="entry name" value="ALPHA-PROTEIN KINASE VWKA"/>
    <property type="match status" value="1"/>
</dbReference>
<dbReference type="InterPro" id="IPR056861">
    <property type="entry name" value="HMCN1-like_VWA"/>
</dbReference>
<proteinExistence type="predicted"/>
<evidence type="ECO:0000256" key="1">
    <source>
        <dbReference type="ARBA" id="ARBA00004613"/>
    </source>
</evidence>
<keyword evidence="8" id="KW-1185">Reference proteome</keyword>
<dbReference type="Proteomes" id="UP000473525">
    <property type="component" value="Unassembled WGS sequence"/>
</dbReference>
<evidence type="ECO:0000256" key="3">
    <source>
        <dbReference type="ARBA" id="ARBA00022729"/>
    </source>
</evidence>
<dbReference type="InterPro" id="IPR052969">
    <property type="entry name" value="Thr-specific_kinase-like"/>
</dbReference>
<dbReference type="Pfam" id="PF25106">
    <property type="entry name" value="VWA_4"/>
    <property type="match status" value="1"/>
</dbReference>
<dbReference type="AlphaFoldDB" id="A0A6L6XRY0"/>
<feature type="domain" description="VWFA" evidence="6">
    <location>
        <begin position="112"/>
        <end position="296"/>
    </location>
</feature>
<evidence type="ECO:0000313" key="7">
    <source>
        <dbReference type="EMBL" id="MVQ50009.1"/>
    </source>
</evidence>
<sequence>MRVGPGGRAMARSGHPDPGRPRHAGRRLRSLASRWGTDASGRNMLMSAGSRALAARALPLAAATAVLSVVATAAASAAPGVSPSSYSDALDPGASVTITKTVETPPIPPIPDIVLMADTTGSMGTSIANVRTNASAIVANIQGAQPGARFAVAEYKDEAAAAFGYRVDQQLTGNAADVVTGINAWVAGGGGDEPEDWIGALGRVPTTISFRPDSTRVLVMFGDAPSHDPSLGFTETAARDGLVSAGIRVIAINVPNLSGAPRLDASGQATRVTAATGGTLAAANPDQVAATILSELQNLPAVVTHTTTCDTGVSLTFDAPSKTVTSGDTTTFGETIALTGAAPQGDTVTCTTNFLVNGELPGPEFVQTVEIAVNDVTPPVVTVESKTVEATGPAGATVSYAASAVDNVDGPLTPTCVPPSGSVFALGATAVTCEATDAAGNTGSGTGTITVVDTTAPAVACPEGPNPGGTIPSSHNPDGFYLLQGTDAVDAAPRVFLRDTGTGTVWGPFSSGQRIKYTENGAKPSSKAMPGGILKVTGNGDAEVYATDFSGNTSDPVACRVPPPPK</sequence>
<gene>
    <name evidence="7" type="ORF">GON03_12515</name>
</gene>
<dbReference type="SUPFAM" id="SSF53300">
    <property type="entry name" value="vWA-like"/>
    <property type="match status" value="1"/>
</dbReference>
<dbReference type="InterPro" id="IPR003410">
    <property type="entry name" value="HYR_dom"/>
</dbReference>
<evidence type="ECO:0000259" key="6">
    <source>
        <dbReference type="PROSITE" id="PS50234"/>
    </source>
</evidence>
<dbReference type="EMBL" id="WSEK01000004">
    <property type="protein sequence ID" value="MVQ50009.1"/>
    <property type="molecule type" value="Genomic_DNA"/>
</dbReference>
<dbReference type="InterPro" id="IPR036465">
    <property type="entry name" value="vWFA_dom_sf"/>
</dbReference>